<comment type="caution">
    <text evidence="2">The sequence shown here is derived from an EMBL/GenBank/DDBJ whole genome shotgun (WGS) entry which is preliminary data.</text>
</comment>
<dbReference type="EMBL" id="AXCR01000007">
    <property type="protein sequence ID" value="KJR84729.1"/>
    <property type="molecule type" value="Genomic_DNA"/>
</dbReference>
<evidence type="ECO:0000313" key="3">
    <source>
        <dbReference type="Proteomes" id="UP000033710"/>
    </source>
</evidence>
<name>A0A0F2M6K4_SPOSC</name>
<keyword evidence="1" id="KW-1133">Transmembrane helix</keyword>
<reference evidence="2 3" key="1">
    <citation type="journal article" date="2014" name="BMC Genomics">
        <title>Comparative genomics of the major fungal agents of human and animal Sporotrichosis: Sporothrix schenckii and Sporothrix brasiliensis.</title>
        <authorList>
            <person name="Teixeira M.M."/>
            <person name="de Almeida L.G."/>
            <person name="Kubitschek-Barreira P."/>
            <person name="Alves F.L."/>
            <person name="Kioshima E.S."/>
            <person name="Abadio A.K."/>
            <person name="Fernandes L."/>
            <person name="Derengowski L.S."/>
            <person name="Ferreira K.S."/>
            <person name="Souza R.C."/>
            <person name="Ruiz J.C."/>
            <person name="de Andrade N.C."/>
            <person name="Paes H.C."/>
            <person name="Nicola A.M."/>
            <person name="Albuquerque P."/>
            <person name="Gerber A.L."/>
            <person name="Martins V.P."/>
            <person name="Peconick L.D."/>
            <person name="Neto A.V."/>
            <person name="Chaucanez C.B."/>
            <person name="Silva P.A."/>
            <person name="Cunha O.L."/>
            <person name="de Oliveira F.F."/>
            <person name="dos Santos T.C."/>
            <person name="Barros A.L."/>
            <person name="Soares M.A."/>
            <person name="de Oliveira L.M."/>
            <person name="Marini M.M."/>
            <person name="Villalobos-Duno H."/>
            <person name="Cunha M.M."/>
            <person name="de Hoog S."/>
            <person name="da Silveira J.F."/>
            <person name="Henrissat B."/>
            <person name="Nino-Vega G.A."/>
            <person name="Cisalpino P.S."/>
            <person name="Mora-Montes H.M."/>
            <person name="Almeida S.R."/>
            <person name="Stajich J.E."/>
            <person name="Lopes-Bezerra L.M."/>
            <person name="Vasconcelos A.T."/>
            <person name="Felipe M.S."/>
        </authorList>
    </citation>
    <scope>NUCLEOTIDE SEQUENCE [LARGE SCALE GENOMIC DNA]</scope>
    <source>
        <strain evidence="2 3">1099-18</strain>
    </source>
</reference>
<dbReference type="KEGG" id="ssck:SPSK_10034"/>
<evidence type="ECO:0000256" key="1">
    <source>
        <dbReference type="SAM" id="Phobius"/>
    </source>
</evidence>
<dbReference type="RefSeq" id="XP_016587405.1">
    <property type="nucleotide sequence ID" value="XM_016736596.1"/>
</dbReference>
<feature type="transmembrane region" description="Helical" evidence="1">
    <location>
        <begin position="53"/>
        <end position="75"/>
    </location>
</feature>
<feature type="transmembrane region" description="Helical" evidence="1">
    <location>
        <begin position="28"/>
        <end position="47"/>
    </location>
</feature>
<protein>
    <submittedName>
        <fullName evidence="2">Uncharacterized protein</fullName>
    </submittedName>
</protein>
<organism evidence="2 3">
    <name type="scientific">Sporothrix schenckii 1099-18</name>
    <dbReference type="NCBI Taxonomy" id="1397361"/>
    <lineage>
        <taxon>Eukaryota</taxon>
        <taxon>Fungi</taxon>
        <taxon>Dikarya</taxon>
        <taxon>Ascomycota</taxon>
        <taxon>Pezizomycotina</taxon>
        <taxon>Sordariomycetes</taxon>
        <taxon>Sordariomycetidae</taxon>
        <taxon>Ophiostomatales</taxon>
        <taxon>Ophiostomataceae</taxon>
        <taxon>Sporothrix</taxon>
    </lineage>
</organism>
<accession>A0A0F2M6K4</accession>
<sequence>MQSFAASTQRLPTPVCSFPPFQIPLAHLDLPFSVFPFATALFLLPGIDSLLPFLLVSSSLLFLFFFLTVPTLALIDDVAFPPPINVFAFVRPRGSVRNRPIRLEIELWAWPQSNAAEAQARPPASRMS</sequence>
<keyword evidence="1" id="KW-0812">Transmembrane</keyword>
<evidence type="ECO:0000313" key="2">
    <source>
        <dbReference type="EMBL" id="KJR84729.1"/>
    </source>
</evidence>
<gene>
    <name evidence="2" type="ORF">SPSK_10034</name>
</gene>
<dbReference type="VEuPathDB" id="FungiDB:SPSK_10034"/>
<keyword evidence="1" id="KW-0472">Membrane</keyword>
<dbReference type="AlphaFoldDB" id="A0A0F2M6K4"/>
<proteinExistence type="predicted"/>
<reference evidence="2 3" key="2">
    <citation type="journal article" date="2015" name="Eukaryot. Cell">
        <title>Asexual propagation of a virulent clone complex in a human and feline outbreak of sporotrichosis.</title>
        <authorList>
            <person name="Teixeira Mde M."/>
            <person name="Rodrigues A.M."/>
            <person name="Tsui C.K."/>
            <person name="de Almeida L.G."/>
            <person name="Van Diepeningen A.D."/>
            <person name="van den Ende B.G."/>
            <person name="Fernandes G.F."/>
            <person name="Kano R."/>
            <person name="Hamelin R.C."/>
            <person name="Lopes-Bezerra L.M."/>
            <person name="Vasconcelos A.T."/>
            <person name="de Hoog S."/>
            <person name="de Camargo Z.P."/>
            <person name="Felipe M.S."/>
        </authorList>
    </citation>
    <scope>NUCLEOTIDE SEQUENCE [LARGE SCALE GENOMIC DNA]</scope>
    <source>
        <strain evidence="2 3">1099-18</strain>
    </source>
</reference>
<dbReference type="Proteomes" id="UP000033710">
    <property type="component" value="Unassembled WGS sequence"/>
</dbReference>
<dbReference type="GeneID" id="27671873"/>